<comment type="caution">
    <text evidence="2">The sequence shown here is derived from an EMBL/GenBank/DDBJ whole genome shotgun (WGS) entry which is preliminary data.</text>
</comment>
<accession>A0ABV4HSB7</accession>
<evidence type="ECO:0000256" key="1">
    <source>
        <dbReference type="SAM" id="MobiDB-lite"/>
    </source>
</evidence>
<sequence>MKRILSIVFATFALGGCASTGMSDAEKLELYRDNAGEPVPHFRFFGRINGWTPLGDSAVAVWTKPREAYLLELSGPCPDLPYTPAISLTSNMNQVYARFDKVMALNRSSIQIPCHIREIRPLDVNAIREAERQLRDADAMPADQPDGGVPEDSPGSGT</sequence>
<evidence type="ECO:0000313" key="2">
    <source>
        <dbReference type="EMBL" id="MEZ0475630.1"/>
    </source>
</evidence>
<proteinExistence type="predicted"/>
<dbReference type="PROSITE" id="PS51257">
    <property type="entry name" value="PROKAR_LIPOPROTEIN"/>
    <property type="match status" value="1"/>
</dbReference>
<feature type="region of interest" description="Disordered" evidence="1">
    <location>
        <begin position="133"/>
        <end position="158"/>
    </location>
</feature>
<dbReference type="Proteomes" id="UP001566331">
    <property type="component" value="Unassembled WGS sequence"/>
</dbReference>
<evidence type="ECO:0000313" key="3">
    <source>
        <dbReference type="Proteomes" id="UP001566331"/>
    </source>
</evidence>
<organism evidence="2 3">
    <name type="scientific">Luteimonas salinilitoris</name>
    <dbReference type="NCBI Taxonomy" id="3237697"/>
    <lineage>
        <taxon>Bacteria</taxon>
        <taxon>Pseudomonadati</taxon>
        <taxon>Pseudomonadota</taxon>
        <taxon>Gammaproteobacteria</taxon>
        <taxon>Lysobacterales</taxon>
        <taxon>Lysobacteraceae</taxon>
        <taxon>Luteimonas</taxon>
    </lineage>
</organism>
<dbReference type="EMBL" id="JBFWIC010000019">
    <property type="protein sequence ID" value="MEZ0475630.1"/>
    <property type="molecule type" value="Genomic_DNA"/>
</dbReference>
<dbReference type="RefSeq" id="WP_370565061.1">
    <property type="nucleotide sequence ID" value="NZ_JBFWIB010000012.1"/>
</dbReference>
<reference evidence="2 3" key="1">
    <citation type="submission" date="2024-07" db="EMBL/GenBank/DDBJ databases">
        <title>Luteimonas salilacus sp. nov., isolated from the shore soil of Salt Lake in Tibet of China.</title>
        <authorList>
            <person name="Zhang X."/>
            <person name="Li A."/>
        </authorList>
    </citation>
    <scope>NUCLEOTIDE SEQUENCE [LARGE SCALE GENOMIC DNA]</scope>
    <source>
        <strain evidence="2 3">B3-2-R+30</strain>
    </source>
</reference>
<protein>
    <submittedName>
        <fullName evidence="2">DUF6491 family protein</fullName>
    </submittedName>
</protein>
<dbReference type="InterPro" id="IPR045500">
    <property type="entry name" value="DUF6491"/>
</dbReference>
<name>A0ABV4HSB7_9GAMM</name>
<dbReference type="Pfam" id="PF20101">
    <property type="entry name" value="DUF6491"/>
    <property type="match status" value="1"/>
</dbReference>
<keyword evidence="3" id="KW-1185">Reference proteome</keyword>
<gene>
    <name evidence="2" type="ORF">AB6713_13560</name>
</gene>